<dbReference type="Gene3D" id="3.30.465.10">
    <property type="match status" value="1"/>
</dbReference>
<reference evidence="6 7" key="1">
    <citation type="submission" date="2012-11" db="EMBL/GenBank/DDBJ databases">
        <title>Whole genome sequence of Acidocella aminolytica 101 = DSM 11237.</title>
        <authorList>
            <person name="Azuma Y."/>
            <person name="Higashiura N."/>
            <person name="Hirakawa H."/>
            <person name="Matsushita K."/>
        </authorList>
    </citation>
    <scope>NUCLEOTIDE SEQUENCE [LARGE SCALE GENOMIC DNA]</scope>
    <source>
        <strain evidence="7">101 / DSM 11237</strain>
    </source>
</reference>
<organism evidence="6 7">
    <name type="scientific">Acidocella aminolytica 101 = DSM 11237</name>
    <dbReference type="NCBI Taxonomy" id="1120923"/>
    <lineage>
        <taxon>Bacteria</taxon>
        <taxon>Pseudomonadati</taxon>
        <taxon>Pseudomonadota</taxon>
        <taxon>Alphaproteobacteria</taxon>
        <taxon>Acetobacterales</taxon>
        <taxon>Acidocellaceae</taxon>
        <taxon>Acidocella</taxon>
    </lineage>
</organism>
<comment type="caution">
    <text evidence="6">The sequence shown here is derived from an EMBL/GenBank/DDBJ whole genome shotgun (WGS) entry which is preliminary data.</text>
</comment>
<dbReference type="SUPFAM" id="SSF56176">
    <property type="entry name" value="FAD-binding/transporter-associated domain-like"/>
    <property type="match status" value="1"/>
</dbReference>
<dbReference type="STRING" id="1120923.SAMN02746095_00456"/>
<dbReference type="Pfam" id="PF02913">
    <property type="entry name" value="FAD-oxidase_C"/>
    <property type="match status" value="1"/>
</dbReference>
<evidence type="ECO:0000313" key="7">
    <source>
        <dbReference type="Proteomes" id="UP000032668"/>
    </source>
</evidence>
<comment type="cofactor">
    <cofactor evidence="1">
        <name>FAD</name>
        <dbReference type="ChEBI" id="CHEBI:57692"/>
    </cofactor>
</comment>
<evidence type="ECO:0000256" key="3">
    <source>
        <dbReference type="ARBA" id="ARBA00022630"/>
    </source>
</evidence>
<comment type="similarity">
    <text evidence="2">Belongs to the FAD-binding oxidoreductase/transferase type 4 family.</text>
</comment>
<dbReference type="GO" id="GO:0003824">
    <property type="term" value="F:catalytic activity"/>
    <property type="evidence" value="ECO:0007669"/>
    <property type="project" value="InterPro"/>
</dbReference>
<name>A0A0D6PA81_9PROT</name>
<dbReference type="PROSITE" id="PS51387">
    <property type="entry name" value="FAD_PCMH"/>
    <property type="match status" value="1"/>
</dbReference>
<feature type="domain" description="FAD-binding PCMH-type" evidence="5">
    <location>
        <begin position="34"/>
        <end position="215"/>
    </location>
</feature>
<dbReference type="InterPro" id="IPR016166">
    <property type="entry name" value="FAD-bd_PCMH"/>
</dbReference>
<dbReference type="InterPro" id="IPR016167">
    <property type="entry name" value="FAD-bd_PCMH_sub1"/>
</dbReference>
<dbReference type="GO" id="GO:0022904">
    <property type="term" value="P:respiratory electron transport chain"/>
    <property type="evidence" value="ECO:0007669"/>
    <property type="project" value="TreeGrafter"/>
</dbReference>
<evidence type="ECO:0000256" key="4">
    <source>
        <dbReference type="ARBA" id="ARBA00022827"/>
    </source>
</evidence>
<dbReference type="RefSeq" id="WP_048877139.1">
    <property type="nucleotide sequence ID" value="NZ_BANC01000005.1"/>
</dbReference>
<proteinExistence type="inferred from homology"/>
<gene>
    <name evidence="6" type="ORF">Aam_005_044</name>
</gene>
<dbReference type="PANTHER" id="PTHR43716:SF2">
    <property type="entry name" value="BLL6224 PROTEIN"/>
    <property type="match status" value="1"/>
</dbReference>
<dbReference type="AlphaFoldDB" id="A0A0D6PA81"/>
<dbReference type="EMBL" id="BANC01000005">
    <property type="protein sequence ID" value="GAN78645.1"/>
    <property type="molecule type" value="Genomic_DNA"/>
</dbReference>
<dbReference type="OrthoDB" id="9815648at2"/>
<dbReference type="Gene3D" id="3.30.70.2740">
    <property type="match status" value="1"/>
</dbReference>
<dbReference type="Proteomes" id="UP000032668">
    <property type="component" value="Unassembled WGS sequence"/>
</dbReference>
<dbReference type="PANTHER" id="PTHR43716">
    <property type="entry name" value="D-2-HYDROXYGLUTARATE DEHYDROGENASE, MITOCHONDRIAL"/>
    <property type="match status" value="1"/>
</dbReference>
<dbReference type="InterPro" id="IPR036318">
    <property type="entry name" value="FAD-bd_PCMH-like_sf"/>
</dbReference>
<dbReference type="Gene3D" id="3.30.43.10">
    <property type="entry name" value="Uridine Diphospho-n-acetylenolpyruvylglucosamine Reductase, domain 2"/>
    <property type="match status" value="1"/>
</dbReference>
<dbReference type="Pfam" id="PF01565">
    <property type="entry name" value="FAD_binding_4"/>
    <property type="match status" value="1"/>
</dbReference>
<dbReference type="InterPro" id="IPR016164">
    <property type="entry name" value="FAD-linked_Oxase-like_C"/>
</dbReference>
<dbReference type="InterPro" id="IPR016169">
    <property type="entry name" value="FAD-bd_PCMH_sub2"/>
</dbReference>
<evidence type="ECO:0000259" key="5">
    <source>
        <dbReference type="PROSITE" id="PS51387"/>
    </source>
</evidence>
<dbReference type="InterPro" id="IPR016171">
    <property type="entry name" value="Vanillyl_alc_oxidase_C-sub2"/>
</dbReference>
<keyword evidence="4" id="KW-0274">FAD</keyword>
<evidence type="ECO:0000256" key="1">
    <source>
        <dbReference type="ARBA" id="ARBA00001974"/>
    </source>
</evidence>
<dbReference type="InterPro" id="IPR006094">
    <property type="entry name" value="Oxid_FAD_bind_N"/>
</dbReference>
<evidence type="ECO:0000313" key="6">
    <source>
        <dbReference type="EMBL" id="GAN78645.1"/>
    </source>
</evidence>
<evidence type="ECO:0000256" key="2">
    <source>
        <dbReference type="ARBA" id="ARBA00008000"/>
    </source>
</evidence>
<keyword evidence="3" id="KW-0285">Flavoprotein</keyword>
<dbReference type="Gene3D" id="1.10.45.10">
    <property type="entry name" value="Vanillyl-alcohol Oxidase, Chain A, domain 4"/>
    <property type="match status" value="1"/>
</dbReference>
<dbReference type="InterPro" id="IPR051264">
    <property type="entry name" value="FAD-oxidored/transferase_4"/>
</dbReference>
<dbReference type="FunFam" id="1.10.45.10:FF:000001">
    <property type="entry name" value="D-lactate dehydrogenase mitochondrial"/>
    <property type="match status" value="1"/>
</dbReference>
<dbReference type="GO" id="GO:0071949">
    <property type="term" value="F:FAD binding"/>
    <property type="evidence" value="ECO:0007669"/>
    <property type="project" value="InterPro"/>
</dbReference>
<keyword evidence="7" id="KW-1185">Reference proteome</keyword>
<dbReference type="InterPro" id="IPR004113">
    <property type="entry name" value="FAD-bd_oxidored_4_C"/>
</dbReference>
<dbReference type="Gene3D" id="3.30.70.2190">
    <property type="match status" value="1"/>
</dbReference>
<sequence length="468" mass="49486">MSLIHALQSALGENAVLTQQADRARYEQDWRGLVNNPSLAVILPKTTAQVAEAVKLCAAHGARIVPQGGNTGLVAGAVPILGPDQVILSFSRLRAVRDVDLLSDTITVEAGLTLATVQQEAVKANRFFPVSLAAEGTAEIGGVISTNAGGLQVLSYGNMRAQVLGLEVVLADGTIWHGLSGLRKDNTGYDLKQLFIGSEGTLGLVTAATLRLYPPVATRASALVGIENIEQGLGIFTSIRHAAGNALTLCEFCTQPALSLGAAHTPNGRLPFIAPAYLLLEISALEGARDPREMLETVLMEALEKGRVLDAAIAQSERERLDFLALREAISEGELREGGAVKHDIAVSLSRLPALVRAVEDLVARTYPSLRPNIFGHVGDGNLHVNIRPPAGQTMADIANHKAAITRDVESLAISMQGSFSAEHGIGQLRLLGMAAHKSQTDLALMRAVKQALDPEGRLNPGKTIPES</sequence>
<protein>
    <submittedName>
        <fullName evidence="6">D-lactate dehydrogenase/oxidoreductase</fullName>
    </submittedName>
</protein>
<accession>A0A0D6PA81</accession>
<dbReference type="SUPFAM" id="SSF55103">
    <property type="entry name" value="FAD-linked oxidases, C-terminal domain"/>
    <property type="match status" value="1"/>
</dbReference>